<dbReference type="CDD" id="cd00063">
    <property type="entry name" value="FN3"/>
    <property type="match status" value="1"/>
</dbReference>
<dbReference type="Pfam" id="PF13550">
    <property type="entry name" value="Phage-tail_3"/>
    <property type="match status" value="1"/>
</dbReference>
<dbReference type="GO" id="GO:0051536">
    <property type="term" value="F:iron-sulfur cluster binding"/>
    <property type="evidence" value="ECO:0007669"/>
    <property type="project" value="InterPro"/>
</dbReference>
<dbReference type="GO" id="GO:0030430">
    <property type="term" value="C:host cell cytoplasm"/>
    <property type="evidence" value="ECO:0007669"/>
    <property type="project" value="InterPro"/>
</dbReference>
<dbReference type="AlphaFoldDB" id="A0A379UQ61"/>
<evidence type="ECO:0000313" key="5">
    <source>
        <dbReference type="Proteomes" id="UP000255534"/>
    </source>
</evidence>
<dbReference type="EMBL" id="UGXK01000001">
    <property type="protein sequence ID" value="SUG69536.1"/>
    <property type="molecule type" value="Genomic_DNA"/>
</dbReference>
<dbReference type="GO" id="GO:0046718">
    <property type="term" value="P:symbiont entry into host cell"/>
    <property type="evidence" value="ECO:0007669"/>
    <property type="project" value="InterPro"/>
</dbReference>
<dbReference type="InterPro" id="IPR053171">
    <property type="entry name" value="Viral_Tip_Attach_Protein"/>
</dbReference>
<dbReference type="InterPro" id="IPR055383">
    <property type="entry name" value="FN3-1_GpJ"/>
</dbReference>
<evidence type="ECO:0000259" key="2">
    <source>
        <dbReference type="Pfam" id="PF24421"/>
    </source>
</evidence>
<protein>
    <submittedName>
        <fullName evidence="4">Host specificity protein J</fullName>
    </submittedName>
</protein>
<dbReference type="InterPro" id="IPR013783">
    <property type="entry name" value="Ig-like_fold"/>
</dbReference>
<dbReference type="InterPro" id="IPR032876">
    <property type="entry name" value="J_dom"/>
</dbReference>
<sequence>MQDIPQETLSETTKAEQSAKVDLWEFDLTAIGGERFFFCNEPNEKGEPLTWQGRQYEPYPIQVQDFEMNGKGASPRPNLVVANLFGLVTGMAEDLQSLVGASVVRHQVYSKFLDAVNFSNGNPGADPEQEAVARYNVEQLSELDSSTATIILASPAETDGSVVPGRTMLADSCPWDYRDENCGYDGPPVADEFDKPTSDPKKDKCSHCMKGCEMRNNLVNAGFFASINTEFDITINGKITTQYLASVVADNLPPRPFSVRMVRVTPDSTTDRLQNKTLWSSYTEIIDIRQGYPGTAVAGLLVDAEQFGSQQVTRNYHLRGRIFQVPSNYDPDTRTYTGLWDGAFKPAYTNNPAWCTMDKLTHPRYGLGRRIGGADVDKWALYAIAQYCDQPVPDGFGGTEPRMTLNAYITTQRKAYDVLADFCSVMRCMPVWNGRKMTFIQDRPSDKAWTYTNGNVVGGRFKYSFSALKDRHNAIEVRYTDPLNGWQTSTELVEDHASQARYGRNLLKMDAFGCTSRGQAHRTGLWVMMTELLETQTVDFSVGAEGLRHTPGDIIEVCDNDYAGASVGGRITDLDISTRTLTLDREITLPESGATTLNIVGPDGKPFSTEIQSQPAPDRVVTKVLPETVQPYSIWGLKLPSLKRRLFRCVRIKENDDGTYAITALQHVPEKESIVDNGAHFDPLPGTTNSIIPPAVQHLTVSTDNDSTLYQAKAKWGTPRVVKDVRFVVRLTTGSGNEGDPVRLVTTATTSETEYAFHELPLGDYTLTVRAINGYGQQGEPASVAFSIQAPEAPSTIEMTPGYFQITVTPHQTVYDASVQYEFWYSATQLATAADIQSKAQYLGVGSFWIKDGLKPLHDAWFYVRSVNLAGKSVFAEASGRPGDDAKGYLDFFKGLITETYLGTELLKKLT</sequence>
<name>A0A379UQ61_SALET</name>
<dbReference type="InterPro" id="IPR006487">
    <property type="entry name" value="Phage_lambda_L"/>
</dbReference>
<dbReference type="Pfam" id="PF24489">
    <property type="entry name" value="Ig_J_second"/>
    <property type="match status" value="1"/>
</dbReference>
<dbReference type="Pfam" id="PF05100">
    <property type="entry name" value="Phage_tail_L"/>
    <property type="match status" value="1"/>
</dbReference>
<dbReference type="InterPro" id="IPR057587">
    <property type="entry name" value="GpJ_Ig_second"/>
</dbReference>
<dbReference type="Gene3D" id="2.60.40.10">
    <property type="entry name" value="Immunoglobulins"/>
    <property type="match status" value="1"/>
</dbReference>
<organism evidence="4 5">
    <name type="scientific">Salmonella enterica I</name>
    <dbReference type="NCBI Taxonomy" id="59201"/>
    <lineage>
        <taxon>Bacteria</taxon>
        <taxon>Pseudomonadati</taxon>
        <taxon>Pseudomonadota</taxon>
        <taxon>Gammaproteobacteria</taxon>
        <taxon>Enterobacterales</taxon>
        <taxon>Enterobacteriaceae</taxon>
        <taxon>Salmonella</taxon>
    </lineage>
</organism>
<dbReference type="InterPro" id="IPR003961">
    <property type="entry name" value="FN3_dom"/>
</dbReference>
<gene>
    <name evidence="4" type="ORF">NCTC5798_00608</name>
</gene>
<evidence type="ECO:0000259" key="3">
    <source>
        <dbReference type="Pfam" id="PF24489"/>
    </source>
</evidence>
<dbReference type="PANTHER" id="PTHR36251">
    <property type="entry name" value="FELS-1 PROPHAGE HOST SPECIFICITY PROTEIN-RELATED"/>
    <property type="match status" value="1"/>
</dbReference>
<evidence type="ECO:0000259" key="1">
    <source>
        <dbReference type="Pfam" id="PF13550"/>
    </source>
</evidence>
<feature type="domain" description="Tip attachment protein J Fn3-1" evidence="2">
    <location>
        <begin position="685"/>
        <end position="791"/>
    </location>
</feature>
<reference evidence="4 5" key="1">
    <citation type="submission" date="2018-06" db="EMBL/GenBank/DDBJ databases">
        <authorList>
            <consortium name="Pathogen Informatics"/>
            <person name="Doyle S."/>
        </authorList>
    </citation>
    <scope>NUCLEOTIDE SEQUENCE [LARGE SCALE GENOMIC DNA]</scope>
    <source>
        <strain evidence="4 5">NCTC5798</strain>
    </source>
</reference>
<feature type="domain" description="Tip attachment protein J second Ig-like" evidence="3">
    <location>
        <begin position="793"/>
        <end position="893"/>
    </location>
</feature>
<evidence type="ECO:0000313" key="4">
    <source>
        <dbReference type="EMBL" id="SUG69536.1"/>
    </source>
</evidence>
<dbReference type="Pfam" id="PF24421">
    <property type="entry name" value="Ig_J"/>
    <property type="match status" value="1"/>
</dbReference>
<accession>A0A379UQ61</accession>
<dbReference type="Proteomes" id="UP000255534">
    <property type="component" value="Unassembled WGS sequence"/>
</dbReference>
<dbReference type="NCBIfam" id="TIGR01600">
    <property type="entry name" value="phage_tail_L"/>
    <property type="match status" value="1"/>
</dbReference>
<proteinExistence type="predicted"/>
<feature type="domain" description="Tip attachment protein J" evidence="1">
    <location>
        <begin position="411"/>
        <end position="572"/>
    </location>
</feature>
<dbReference type="PANTHER" id="PTHR36251:SF2">
    <property type="entry name" value="GIFSY-2 PROPHAGE HOST SPECIFICITY PROTEIN J, PHAGE LAMBDA"/>
    <property type="match status" value="1"/>
</dbReference>